<dbReference type="Gene3D" id="3.10.10.10">
    <property type="entry name" value="HIV Type 1 Reverse Transcriptase, subunit A, domain 1"/>
    <property type="match status" value="1"/>
</dbReference>
<dbReference type="InterPro" id="IPR043502">
    <property type="entry name" value="DNA/RNA_pol_sf"/>
</dbReference>
<dbReference type="EMBL" id="OZ034826">
    <property type="protein sequence ID" value="CAL1680952.1"/>
    <property type="molecule type" value="Genomic_DNA"/>
</dbReference>
<dbReference type="InterPro" id="IPR000477">
    <property type="entry name" value="RT_dom"/>
</dbReference>
<dbReference type="PANTHER" id="PTHR24559:SF435">
    <property type="entry name" value="RIBONUCLEASE H"/>
    <property type="match status" value="1"/>
</dbReference>
<dbReference type="GO" id="GO:0071897">
    <property type="term" value="P:DNA biosynthetic process"/>
    <property type="evidence" value="ECO:0007669"/>
    <property type="project" value="UniProtKB-ARBA"/>
</dbReference>
<dbReference type="CDD" id="cd01647">
    <property type="entry name" value="RT_LTR"/>
    <property type="match status" value="1"/>
</dbReference>
<dbReference type="Gene3D" id="3.30.70.270">
    <property type="match status" value="1"/>
</dbReference>
<sequence length="515" mass="57833">MGVTIRIANPGIKTGHCPPLKGPEGVCSGDCLVTCINDKAYIRFINTLDHEVEIAIPIITLNEISQVAQKPPQYKNNYELRNTQITGNPLSANPAKTYTVLPEKENKEQLVNSLQANKDQNIQNQLKDNVEKSKENTSKPHDENLYNNNIESFTQQISNTLIIGQEHCLPSGASRCVVDQDRHPFPKPPSFHTANTYNKYTITSAHVNPNSKHITIKNTIFTSVGDCKSLSVNESTNLALVRCPYQELQSGINSPPVTDDAALAPVQFPYYLDPSGQNSSSPIKSYPASADELETCVDTKKSTDDKVESINTINTVRNEICENNYKSSENQLNKNYTEDRISEILRLLRLDHLDILEKNSVIDIVVRHSDRFYIPGEYLGKTNVINHKIITADETPVHIKQYRFPPVHREEINKQVSELLQKDIVIPSTSPYNSPVWIVPKKADSLKNKKWRMVIDYRRLNEKTTGDAYPLPNISDILDQLGGAKYFSVLDLASGFHQIPIDPKDAHKTAFSTCV</sequence>
<dbReference type="PROSITE" id="PS50878">
    <property type="entry name" value="RT_POL"/>
    <property type="match status" value="1"/>
</dbReference>
<organism evidence="2 3">
    <name type="scientific">Lasius platythorax</name>
    <dbReference type="NCBI Taxonomy" id="488582"/>
    <lineage>
        <taxon>Eukaryota</taxon>
        <taxon>Metazoa</taxon>
        <taxon>Ecdysozoa</taxon>
        <taxon>Arthropoda</taxon>
        <taxon>Hexapoda</taxon>
        <taxon>Insecta</taxon>
        <taxon>Pterygota</taxon>
        <taxon>Neoptera</taxon>
        <taxon>Endopterygota</taxon>
        <taxon>Hymenoptera</taxon>
        <taxon>Apocrita</taxon>
        <taxon>Aculeata</taxon>
        <taxon>Formicoidea</taxon>
        <taxon>Formicidae</taxon>
        <taxon>Formicinae</taxon>
        <taxon>Lasius</taxon>
        <taxon>Lasius</taxon>
    </lineage>
</organism>
<feature type="domain" description="Reverse transcriptase" evidence="1">
    <location>
        <begin position="420"/>
        <end position="515"/>
    </location>
</feature>
<protein>
    <recommendedName>
        <fullName evidence="1">Reverse transcriptase domain-containing protein</fullName>
    </recommendedName>
</protein>
<dbReference type="InterPro" id="IPR043128">
    <property type="entry name" value="Rev_trsase/Diguanyl_cyclase"/>
</dbReference>
<dbReference type="PANTHER" id="PTHR24559">
    <property type="entry name" value="TRANSPOSON TY3-I GAG-POL POLYPROTEIN"/>
    <property type="match status" value="1"/>
</dbReference>
<dbReference type="InterPro" id="IPR053134">
    <property type="entry name" value="RNA-dir_DNA_polymerase"/>
</dbReference>
<dbReference type="Proteomes" id="UP001497644">
    <property type="component" value="Chromosome 3"/>
</dbReference>
<accession>A0AAV2NND3</accession>
<evidence type="ECO:0000259" key="1">
    <source>
        <dbReference type="PROSITE" id="PS50878"/>
    </source>
</evidence>
<gene>
    <name evidence="2" type="ORF">LPLAT_LOCUS7120</name>
</gene>
<dbReference type="SUPFAM" id="SSF56672">
    <property type="entry name" value="DNA/RNA polymerases"/>
    <property type="match status" value="1"/>
</dbReference>
<proteinExistence type="predicted"/>
<reference evidence="2" key="1">
    <citation type="submission" date="2024-04" db="EMBL/GenBank/DDBJ databases">
        <authorList>
            <consortium name="Molecular Ecology Group"/>
        </authorList>
    </citation>
    <scope>NUCLEOTIDE SEQUENCE</scope>
</reference>
<evidence type="ECO:0000313" key="3">
    <source>
        <dbReference type="Proteomes" id="UP001497644"/>
    </source>
</evidence>
<keyword evidence="3" id="KW-1185">Reference proteome</keyword>
<name>A0AAV2NND3_9HYME</name>
<dbReference type="AlphaFoldDB" id="A0AAV2NND3"/>
<dbReference type="Pfam" id="PF00078">
    <property type="entry name" value="RVT_1"/>
    <property type="match status" value="1"/>
</dbReference>
<evidence type="ECO:0000313" key="2">
    <source>
        <dbReference type="EMBL" id="CAL1680952.1"/>
    </source>
</evidence>